<keyword evidence="5 9" id="KW-0720">Serine protease</keyword>
<feature type="compositionally biased region" description="Basic residues" evidence="10">
    <location>
        <begin position="977"/>
        <end position="988"/>
    </location>
</feature>
<dbReference type="Proteomes" id="UP000037035">
    <property type="component" value="Unassembled WGS sequence"/>
</dbReference>
<feature type="domain" description="Lon proteolytic" evidence="11">
    <location>
        <begin position="700"/>
        <end position="884"/>
    </location>
</feature>
<dbReference type="Gene3D" id="3.30.230.10">
    <property type="match status" value="1"/>
</dbReference>
<dbReference type="GO" id="GO:0016887">
    <property type="term" value="F:ATP hydrolysis activity"/>
    <property type="evidence" value="ECO:0007669"/>
    <property type="project" value="InterPro"/>
</dbReference>
<keyword evidence="3" id="KW-0547">Nucleotide-binding</keyword>
<dbReference type="InterPro" id="IPR020568">
    <property type="entry name" value="Ribosomal_Su5_D2-typ_SF"/>
</dbReference>
<dbReference type="PRINTS" id="PR00830">
    <property type="entry name" value="ENDOLAPTASE"/>
</dbReference>
<keyword evidence="4 9" id="KW-0378">Hydrolase</keyword>
<evidence type="ECO:0000256" key="4">
    <source>
        <dbReference type="ARBA" id="ARBA00022801"/>
    </source>
</evidence>
<dbReference type="GO" id="GO:0004176">
    <property type="term" value="F:ATP-dependent peptidase activity"/>
    <property type="evidence" value="ECO:0007669"/>
    <property type="project" value="UniProtKB-UniRule"/>
</dbReference>
<dbReference type="GO" id="GO:0030163">
    <property type="term" value="P:protein catabolic process"/>
    <property type="evidence" value="ECO:0007669"/>
    <property type="project" value="InterPro"/>
</dbReference>
<dbReference type="FunFam" id="3.30.230.10:FF:000092">
    <property type="entry name" value="Lon protease homolog"/>
    <property type="match status" value="1"/>
</dbReference>
<dbReference type="InterPro" id="IPR027417">
    <property type="entry name" value="P-loop_NTPase"/>
</dbReference>
<comment type="subcellular location">
    <subcellularLocation>
        <location evidence="1">Cytoplasm</location>
    </subcellularLocation>
</comment>
<evidence type="ECO:0000256" key="3">
    <source>
        <dbReference type="ARBA" id="ARBA00022741"/>
    </source>
</evidence>
<evidence type="ECO:0000256" key="9">
    <source>
        <dbReference type="PROSITE-ProRule" id="PRU01122"/>
    </source>
</evidence>
<reference evidence="12 13" key="1">
    <citation type="submission" date="2015-08" db="EMBL/GenBank/DDBJ databases">
        <title>Next Generation Sequencing and Analysis of the Genome of Puccinia sorghi L Schw, the Causal Agent of Maize Common Rust.</title>
        <authorList>
            <person name="Rochi L."/>
            <person name="Burguener G."/>
            <person name="Darino M."/>
            <person name="Turjanski A."/>
            <person name="Kreff E."/>
            <person name="Dieguez M.J."/>
            <person name="Sacco F."/>
        </authorList>
    </citation>
    <scope>NUCLEOTIDE SEQUENCE [LARGE SCALE GENOMIC DNA]</scope>
    <source>
        <strain evidence="12 13">RO10H11247</strain>
    </source>
</reference>
<dbReference type="GO" id="GO:0006508">
    <property type="term" value="P:proteolysis"/>
    <property type="evidence" value="ECO:0007669"/>
    <property type="project" value="UniProtKB-KW"/>
</dbReference>
<keyword evidence="6" id="KW-0067">ATP-binding</keyword>
<organism evidence="12 13">
    <name type="scientific">Puccinia sorghi</name>
    <dbReference type="NCBI Taxonomy" id="27349"/>
    <lineage>
        <taxon>Eukaryota</taxon>
        <taxon>Fungi</taxon>
        <taxon>Dikarya</taxon>
        <taxon>Basidiomycota</taxon>
        <taxon>Pucciniomycotina</taxon>
        <taxon>Pucciniomycetes</taxon>
        <taxon>Pucciniales</taxon>
        <taxon>Pucciniaceae</taxon>
        <taxon>Puccinia</taxon>
    </lineage>
</organism>
<protein>
    <recommendedName>
        <fullName evidence="8">endopeptidase La</fullName>
        <ecNumber evidence="8">3.4.21.53</ecNumber>
    </recommendedName>
</protein>
<evidence type="ECO:0000256" key="1">
    <source>
        <dbReference type="ARBA" id="ARBA00004496"/>
    </source>
</evidence>
<dbReference type="InterPro" id="IPR014721">
    <property type="entry name" value="Ribsml_uS5_D2-typ_fold_subgr"/>
</dbReference>
<dbReference type="Gene3D" id="1.20.5.5270">
    <property type="match status" value="1"/>
</dbReference>
<feature type="region of interest" description="Disordered" evidence="10">
    <location>
        <begin position="967"/>
        <end position="990"/>
    </location>
</feature>
<evidence type="ECO:0000256" key="7">
    <source>
        <dbReference type="ARBA" id="ARBA00050665"/>
    </source>
</evidence>
<dbReference type="GO" id="GO:0004252">
    <property type="term" value="F:serine-type endopeptidase activity"/>
    <property type="evidence" value="ECO:0007669"/>
    <property type="project" value="UniProtKB-UniRule"/>
</dbReference>
<dbReference type="EC" id="3.4.21.53" evidence="8"/>
<dbReference type="PANTHER" id="PTHR10046">
    <property type="entry name" value="ATP DEPENDENT LON PROTEASE FAMILY MEMBER"/>
    <property type="match status" value="1"/>
</dbReference>
<comment type="similarity">
    <text evidence="9">Belongs to the peptidase S16 family.</text>
</comment>
<feature type="active site" evidence="9">
    <location>
        <position position="788"/>
    </location>
</feature>
<dbReference type="Pfam" id="PF00004">
    <property type="entry name" value="AAA"/>
    <property type="match status" value="1"/>
</dbReference>
<dbReference type="STRING" id="27349.A0A0L6VG22"/>
<evidence type="ECO:0000313" key="12">
    <source>
        <dbReference type="EMBL" id="KNZ59731.1"/>
    </source>
</evidence>
<evidence type="ECO:0000256" key="2">
    <source>
        <dbReference type="ARBA" id="ARBA00022670"/>
    </source>
</evidence>
<dbReference type="Gene3D" id="1.10.8.60">
    <property type="match status" value="1"/>
</dbReference>
<dbReference type="GO" id="GO:0005524">
    <property type="term" value="F:ATP binding"/>
    <property type="evidence" value="ECO:0007669"/>
    <property type="project" value="UniProtKB-KW"/>
</dbReference>
<dbReference type="FunFam" id="3.40.50.300:FF:000021">
    <property type="entry name" value="Lon protease homolog"/>
    <property type="match status" value="1"/>
</dbReference>
<dbReference type="SUPFAM" id="SSF54211">
    <property type="entry name" value="Ribosomal protein S5 domain 2-like"/>
    <property type="match status" value="1"/>
</dbReference>
<proteinExistence type="inferred from homology"/>
<feature type="compositionally biased region" description="Polar residues" evidence="10">
    <location>
        <begin position="367"/>
        <end position="382"/>
    </location>
</feature>
<dbReference type="SUPFAM" id="SSF52540">
    <property type="entry name" value="P-loop containing nucleoside triphosphate hydrolases"/>
    <property type="match status" value="1"/>
</dbReference>
<dbReference type="InterPro" id="IPR027065">
    <property type="entry name" value="Lon_Prtase"/>
</dbReference>
<dbReference type="InterPro" id="IPR003593">
    <property type="entry name" value="AAA+_ATPase"/>
</dbReference>
<comment type="caution">
    <text evidence="12">The sequence shown here is derived from an EMBL/GenBank/DDBJ whole genome shotgun (WGS) entry which is preliminary data.</text>
</comment>
<dbReference type="Gene3D" id="3.40.50.300">
    <property type="entry name" value="P-loop containing nucleotide triphosphate hydrolases"/>
    <property type="match status" value="1"/>
</dbReference>
<dbReference type="InterPro" id="IPR003959">
    <property type="entry name" value="ATPase_AAA_core"/>
</dbReference>
<keyword evidence="2 9" id="KW-0645">Protease</keyword>
<evidence type="ECO:0000256" key="6">
    <source>
        <dbReference type="ARBA" id="ARBA00022840"/>
    </source>
</evidence>
<keyword evidence="13" id="KW-1185">Reference proteome</keyword>
<dbReference type="CDD" id="cd19500">
    <property type="entry name" value="RecA-like_Lon"/>
    <property type="match status" value="1"/>
</dbReference>
<evidence type="ECO:0000256" key="10">
    <source>
        <dbReference type="SAM" id="MobiDB-lite"/>
    </source>
</evidence>
<dbReference type="GO" id="GO:0005737">
    <property type="term" value="C:cytoplasm"/>
    <property type="evidence" value="ECO:0007669"/>
    <property type="project" value="UniProtKB-SubCell"/>
</dbReference>
<dbReference type="Pfam" id="PF05362">
    <property type="entry name" value="Lon_C"/>
    <property type="match status" value="1"/>
</dbReference>
<dbReference type="VEuPathDB" id="FungiDB:VP01_1672g5"/>
<feature type="active site" evidence="9">
    <location>
        <position position="831"/>
    </location>
</feature>
<dbReference type="EMBL" id="LAVV01006473">
    <property type="protein sequence ID" value="KNZ59731.1"/>
    <property type="molecule type" value="Genomic_DNA"/>
</dbReference>
<comment type="catalytic activity">
    <reaction evidence="7">
        <text>Hydrolysis of proteins in presence of ATP.</text>
        <dbReference type="EC" id="3.4.21.53"/>
    </reaction>
</comment>
<gene>
    <name evidence="12" type="ORF">VP01_1672g5</name>
</gene>
<dbReference type="SMART" id="SM00382">
    <property type="entry name" value="AAA"/>
    <property type="match status" value="1"/>
</dbReference>
<name>A0A0L6VG22_9BASI</name>
<dbReference type="OrthoDB" id="2411602at2759"/>
<feature type="region of interest" description="Disordered" evidence="10">
    <location>
        <begin position="367"/>
        <end position="397"/>
    </location>
</feature>
<feature type="compositionally biased region" description="Basic and acidic residues" evidence="10">
    <location>
        <begin position="412"/>
        <end position="433"/>
    </location>
</feature>
<sequence length="1011" mass="113670">MGIHRFKIIRYLPPSENKAQNTWAQVIKFEENPLQPSTSLLDKFKHVITRFIALLAHSFQPNPTQPNSNAQINRLVESFQTDQLSFLIDLMIRDIQLIPWQHKLDFLTYVNPQVKLEKFILLITNISDQIQAFYAQSNLFRAPTASYHPPASPDSSKLPDPSNLSIQQKDLLIRSRLRAINSQLALGIQQLNQLHHDNNHPTINDKGFQSYLPHLKPNPRPMPRTIIFAPPRRSVPFGNPFGNLDSEEDDDLKEIEKKIQSAGMTQEAFQICCKELKRLRSIQPSSVEHSVIKNYLEIMLELPWSKSSINLTNQAVVAKGFLQKARAQLDVDHFGMLKVKQRLIEFLAVIKLRTDVDIRAANQQLIASNGDPSKNNNYSTKPSTEDPQKPNESQISRLWKDNVDPTFLIQNDRSRDHPTGTPDHTKPPTVNSEKKRAPILLLVGPPGVGKTSVAKSIAKAMNKKFYRISLGGVKDESEIRGHRRTYVGSMPGAIVQSLRRVGVNDPVILLDEIDKVGSRSINGDPASALLEVLDPEQNSAFVDHYINTPIDLSSVLFLATANSTSNISPPLLDRLEVIQVDGYSLDEKINIAKRNLIPKQIKNYSLQPHQFILDDDEILKKIILSYTSESGVRGLEREIGSLCRAQVLEYIQGRDQPDVVDQKTKPDQDHSRQFSAKISLDDVHRILGPEQFEMEISNMKLKPGVAIGMAYQGSGNGSILYIEAASYSGKGGLKLTGSLGDVIKESAELAISWIKSNSNLMNLNLSKLDRSDVHIHFPSGSIKKDGPSAGVGLVLALVSLFSDLPIDNTLAVTGEISLRGQILPVGGIKEKVLAASRSGIKRIIMPARNEKEVESDENLKKAKASLEVHYVRSLYEVIKLAFKDELWTGGLDTDPSTEPLAGHTSRRHRDSIPHQDHHLVINHHRQQLEQLVLRSLIVIGRFEYFQCALRLSLSLETNLSWISSDPYVSDTTDEKKKKERKKGRKKKERKGEFVQGTLEWVKRKRKKKNEK</sequence>
<feature type="region of interest" description="Disordered" evidence="10">
    <location>
        <begin position="409"/>
        <end position="433"/>
    </location>
</feature>
<dbReference type="AlphaFoldDB" id="A0A0L6VG22"/>
<evidence type="ECO:0000256" key="8">
    <source>
        <dbReference type="ARBA" id="ARBA00066743"/>
    </source>
</evidence>
<accession>A0A0L6VG22</accession>
<dbReference type="FunFam" id="1.20.5.5270:FF:000002">
    <property type="entry name" value="Lon protease homolog"/>
    <property type="match status" value="1"/>
</dbReference>
<dbReference type="Pfam" id="PF22667">
    <property type="entry name" value="Lon_lid"/>
    <property type="match status" value="1"/>
</dbReference>
<evidence type="ECO:0000259" key="11">
    <source>
        <dbReference type="PROSITE" id="PS51786"/>
    </source>
</evidence>
<dbReference type="InterPro" id="IPR008269">
    <property type="entry name" value="Lon_proteolytic"/>
</dbReference>
<dbReference type="PROSITE" id="PS51786">
    <property type="entry name" value="LON_PROTEOLYTIC"/>
    <property type="match status" value="1"/>
</dbReference>
<evidence type="ECO:0000256" key="5">
    <source>
        <dbReference type="ARBA" id="ARBA00022825"/>
    </source>
</evidence>
<dbReference type="InterPro" id="IPR054594">
    <property type="entry name" value="Lon_lid"/>
</dbReference>
<evidence type="ECO:0000313" key="13">
    <source>
        <dbReference type="Proteomes" id="UP000037035"/>
    </source>
</evidence>